<feature type="region of interest" description="Disordered" evidence="1">
    <location>
        <begin position="311"/>
        <end position="334"/>
    </location>
</feature>
<feature type="compositionally biased region" description="Basic residues" evidence="1">
    <location>
        <begin position="476"/>
        <end position="488"/>
    </location>
</feature>
<feature type="region of interest" description="Disordered" evidence="1">
    <location>
        <begin position="462"/>
        <end position="502"/>
    </location>
</feature>
<evidence type="ECO:0000313" key="2">
    <source>
        <dbReference type="EMBL" id="KAK7050902.1"/>
    </source>
</evidence>
<name>A0AAW0DI93_9AGAR</name>
<dbReference type="EMBL" id="JAYKXP010000014">
    <property type="protein sequence ID" value="KAK7050902.1"/>
    <property type="molecule type" value="Genomic_DNA"/>
</dbReference>
<dbReference type="AlphaFoldDB" id="A0AAW0DI93"/>
<comment type="caution">
    <text evidence="2">The sequence shown here is derived from an EMBL/GenBank/DDBJ whole genome shotgun (WGS) entry which is preliminary data.</text>
</comment>
<feature type="region of interest" description="Disordered" evidence="1">
    <location>
        <begin position="424"/>
        <end position="447"/>
    </location>
</feature>
<dbReference type="Proteomes" id="UP001383192">
    <property type="component" value="Unassembled WGS sequence"/>
</dbReference>
<feature type="compositionally biased region" description="Polar residues" evidence="1">
    <location>
        <begin position="145"/>
        <end position="155"/>
    </location>
</feature>
<keyword evidence="3" id="KW-1185">Reference proteome</keyword>
<feature type="compositionally biased region" description="Basic and acidic residues" evidence="1">
    <location>
        <begin position="127"/>
        <end position="136"/>
    </location>
</feature>
<evidence type="ECO:0000256" key="1">
    <source>
        <dbReference type="SAM" id="MobiDB-lite"/>
    </source>
</evidence>
<feature type="region of interest" description="Disordered" evidence="1">
    <location>
        <begin position="97"/>
        <end position="176"/>
    </location>
</feature>
<evidence type="ECO:0000313" key="3">
    <source>
        <dbReference type="Proteomes" id="UP001383192"/>
    </source>
</evidence>
<reference evidence="2 3" key="1">
    <citation type="submission" date="2024-01" db="EMBL/GenBank/DDBJ databases">
        <title>A draft genome for a cacao thread blight-causing isolate of Paramarasmius palmivorus.</title>
        <authorList>
            <person name="Baruah I.K."/>
            <person name="Bukari Y."/>
            <person name="Amoako-Attah I."/>
            <person name="Meinhardt L.W."/>
            <person name="Bailey B.A."/>
            <person name="Cohen S.P."/>
        </authorList>
    </citation>
    <scope>NUCLEOTIDE SEQUENCE [LARGE SCALE GENOMIC DNA]</scope>
    <source>
        <strain evidence="2 3">GH-12</strain>
    </source>
</reference>
<proteinExistence type="predicted"/>
<feature type="compositionally biased region" description="Polar residues" evidence="1">
    <location>
        <begin position="424"/>
        <end position="441"/>
    </location>
</feature>
<accession>A0AAW0DI93</accession>
<gene>
    <name evidence="2" type="ORF">VNI00_005014</name>
</gene>
<protein>
    <submittedName>
        <fullName evidence="2">Uncharacterized protein</fullName>
    </submittedName>
</protein>
<sequence>MSSPSSPSNFVVRRKRKRHAIDPCLGYYHVQPPDPDPKMFCDAQISVPENFPEPSSESLELPPIAVLQEPMTSSDGEQFDLQSPSNTVEPVTVEAFLRAAPRNGQEKAGRKHARKYTHPAGVSTSRCMDEEPDNPRPPKHRYNRTCPSSPSSTEGTPVDQLFDDEAPSNASVKPKRKPLAQRLLQAAIASDANPVDSLVNDASRSPNQIRSLTLIPTKTESKTPGRRRLWTLTDPRKPVQITRDTSFITQHDTTMERKPLTRWPTRCQTSGVQKSLKRKGKRNGVVRASETKNLTICKPLPFVPLHEAESSYAARRGPPKKASKETPNQPAKPPPLIMALVDILSTTQVKKPVTVVTPKPLSPRFSDLSLPTLQNYASRNEPVEKPDVNFSTNASEVVLRPHSPELLESALPLPLLMSAQPSIPTNDLQSLPASEEPSTTVPDKKLPKPLSSFLDQFFETAKHAQSFSHSPPRPRNATHPKRQTRVRRPTPPLDDTVSHTTPEESNFADVIFMHDDDRDLYPLVERLPSPDLMEALKPSQYQIHLSSSPVEVPRRPVSVRRSMAGLRAFYNS</sequence>
<organism evidence="2 3">
    <name type="scientific">Paramarasmius palmivorus</name>
    <dbReference type="NCBI Taxonomy" id="297713"/>
    <lineage>
        <taxon>Eukaryota</taxon>
        <taxon>Fungi</taxon>
        <taxon>Dikarya</taxon>
        <taxon>Basidiomycota</taxon>
        <taxon>Agaricomycotina</taxon>
        <taxon>Agaricomycetes</taxon>
        <taxon>Agaricomycetidae</taxon>
        <taxon>Agaricales</taxon>
        <taxon>Marasmiineae</taxon>
        <taxon>Marasmiaceae</taxon>
        <taxon>Paramarasmius</taxon>
    </lineage>
</organism>